<sequence>MKLELRRNLIPWNLSPTNTLGCPIRQLGLKHVVFMNTKHIIVRKKIMV</sequence>
<reference evidence="1 2" key="1">
    <citation type="submission" date="2021-06" db="EMBL/GenBank/DDBJ databases">
        <authorList>
            <person name="Kallberg Y."/>
            <person name="Tangrot J."/>
            <person name="Rosling A."/>
        </authorList>
    </citation>
    <scope>NUCLEOTIDE SEQUENCE [LARGE SCALE GENOMIC DNA]</scope>
    <source>
        <strain evidence="1 2">120-4 pot B 10/14</strain>
    </source>
</reference>
<gene>
    <name evidence="1" type="ORF">GMARGA_LOCUS3922</name>
</gene>
<dbReference type="EMBL" id="CAJVQB010001479">
    <property type="protein sequence ID" value="CAG8537523.1"/>
    <property type="molecule type" value="Genomic_DNA"/>
</dbReference>
<organism evidence="1 2">
    <name type="scientific">Gigaspora margarita</name>
    <dbReference type="NCBI Taxonomy" id="4874"/>
    <lineage>
        <taxon>Eukaryota</taxon>
        <taxon>Fungi</taxon>
        <taxon>Fungi incertae sedis</taxon>
        <taxon>Mucoromycota</taxon>
        <taxon>Glomeromycotina</taxon>
        <taxon>Glomeromycetes</taxon>
        <taxon>Diversisporales</taxon>
        <taxon>Gigasporaceae</taxon>
        <taxon>Gigaspora</taxon>
    </lineage>
</organism>
<name>A0ABM8W6E5_GIGMA</name>
<evidence type="ECO:0000313" key="2">
    <source>
        <dbReference type="Proteomes" id="UP000789901"/>
    </source>
</evidence>
<keyword evidence="2" id="KW-1185">Reference proteome</keyword>
<protein>
    <submittedName>
        <fullName evidence="1">38572_t:CDS:1</fullName>
    </submittedName>
</protein>
<proteinExistence type="predicted"/>
<evidence type="ECO:0000313" key="1">
    <source>
        <dbReference type="EMBL" id="CAG8537523.1"/>
    </source>
</evidence>
<accession>A0ABM8W6E5</accession>
<comment type="caution">
    <text evidence="1">The sequence shown here is derived from an EMBL/GenBank/DDBJ whole genome shotgun (WGS) entry which is preliminary data.</text>
</comment>
<dbReference type="Proteomes" id="UP000789901">
    <property type="component" value="Unassembled WGS sequence"/>
</dbReference>